<evidence type="ECO:0000256" key="1">
    <source>
        <dbReference type="ARBA" id="ARBA00006432"/>
    </source>
</evidence>
<gene>
    <name evidence="7" type="ORF">HNR73_006655</name>
</gene>
<name>A0A841G244_9ACTN</name>
<comment type="similarity">
    <text evidence="1">Belongs to the ATP-dependent AMP-binding enzyme family.</text>
</comment>
<dbReference type="PANTHER" id="PTHR43859:SF4">
    <property type="entry name" value="BUTANOATE--COA LIGASE AAE1-RELATED"/>
    <property type="match status" value="1"/>
</dbReference>
<keyword evidence="3" id="KW-0276">Fatty acid metabolism</keyword>
<comment type="caution">
    <text evidence="7">The sequence shown here is derived from an EMBL/GenBank/DDBJ whole genome shotgun (WGS) entry which is preliminary data.</text>
</comment>
<dbReference type="RefSeq" id="WP_184791563.1">
    <property type="nucleotide sequence ID" value="NZ_BONT01000060.1"/>
</dbReference>
<feature type="domain" description="AMP-binding enzyme C-terminal" evidence="6">
    <location>
        <begin position="441"/>
        <end position="516"/>
    </location>
</feature>
<dbReference type="EC" id="6.2.1.-" evidence="7"/>
<keyword evidence="4" id="KW-0443">Lipid metabolism</keyword>
<feature type="domain" description="AMP-dependent synthetase/ligase" evidence="5">
    <location>
        <begin position="10"/>
        <end position="392"/>
    </location>
</feature>
<dbReference type="InterPro" id="IPR025110">
    <property type="entry name" value="AMP-bd_C"/>
</dbReference>
<dbReference type="SUPFAM" id="SSF56801">
    <property type="entry name" value="Acetyl-CoA synthetase-like"/>
    <property type="match status" value="1"/>
</dbReference>
<dbReference type="InterPro" id="IPR020845">
    <property type="entry name" value="AMP-binding_CS"/>
</dbReference>
<dbReference type="Pfam" id="PF13193">
    <property type="entry name" value="AMP-binding_C"/>
    <property type="match status" value="1"/>
</dbReference>
<reference evidence="7 8" key="1">
    <citation type="submission" date="2020-08" db="EMBL/GenBank/DDBJ databases">
        <title>Genomic Encyclopedia of Type Strains, Phase IV (KMG-IV): sequencing the most valuable type-strain genomes for metagenomic binning, comparative biology and taxonomic classification.</title>
        <authorList>
            <person name="Goeker M."/>
        </authorList>
    </citation>
    <scope>NUCLEOTIDE SEQUENCE [LARGE SCALE GENOMIC DNA]</scope>
    <source>
        <strain evidence="7 8">YIM 65646</strain>
    </source>
</reference>
<dbReference type="InterPro" id="IPR042099">
    <property type="entry name" value="ANL_N_sf"/>
</dbReference>
<proteinExistence type="inferred from homology"/>
<evidence type="ECO:0000259" key="6">
    <source>
        <dbReference type="Pfam" id="PF13193"/>
    </source>
</evidence>
<dbReference type="Pfam" id="PF00501">
    <property type="entry name" value="AMP-binding"/>
    <property type="match status" value="1"/>
</dbReference>
<dbReference type="NCBIfam" id="NF004837">
    <property type="entry name" value="PRK06187.1"/>
    <property type="match status" value="1"/>
</dbReference>
<dbReference type="PANTHER" id="PTHR43859">
    <property type="entry name" value="ACYL-ACTIVATING ENZYME"/>
    <property type="match status" value="1"/>
</dbReference>
<dbReference type="AlphaFoldDB" id="A0A841G244"/>
<keyword evidence="2 7" id="KW-0436">Ligase</keyword>
<evidence type="ECO:0000313" key="7">
    <source>
        <dbReference type="EMBL" id="MBB6038769.1"/>
    </source>
</evidence>
<dbReference type="Proteomes" id="UP000548476">
    <property type="component" value="Unassembled WGS sequence"/>
</dbReference>
<dbReference type="PROSITE" id="PS00455">
    <property type="entry name" value="AMP_BINDING"/>
    <property type="match status" value="1"/>
</dbReference>
<evidence type="ECO:0000256" key="4">
    <source>
        <dbReference type="ARBA" id="ARBA00023098"/>
    </source>
</evidence>
<dbReference type="GO" id="GO:0006631">
    <property type="term" value="P:fatty acid metabolic process"/>
    <property type="evidence" value="ECO:0007669"/>
    <property type="project" value="UniProtKB-KW"/>
</dbReference>
<evidence type="ECO:0000259" key="5">
    <source>
        <dbReference type="Pfam" id="PF00501"/>
    </source>
</evidence>
<accession>A0A841G244</accession>
<dbReference type="FunFam" id="3.30.300.30:FF:000008">
    <property type="entry name" value="2,3-dihydroxybenzoate-AMP ligase"/>
    <property type="match status" value="1"/>
</dbReference>
<sequence>MILNIWAVFDHAARHHREVEIVTGLPDGGVHRHTYGDFCDRSERLMSALDGLGLAEDAVVGTLAWNSYRHLEAYFAVPATGRVLHTLNLRLAPAELARVIEHGGDEAILVDAELVPLLLAAREAGGLGRVRHVIVYGDTEADLPGLTDYEGLIAAHEPGYPRRQWDENRPLGICHTSGTTGNPKGAVYTHRSTVLHAFGVASGSGLGLGPGDCGLPVVPMFHGNAWGMPYAATMVGAKQVYLAGPLTPARLAELMLREEVTVSAGVPTVWLDFAEHLSATGLRLPALRHVICGGAQPPRSLVDRYRAEFGIPLVQAWGMTETSPLGSVAWPKHHMRHWDHQRVLDEVGSQAGLASPGVAVSIRDDDGAEIPWDGETMGALHVRGLWVVDGYLHGEGAGQFTDGWFATGDVAVGSPYGYIRIADRTKDLIKSGGEWISSVDMEAALMGHPDVAEAAVVAVPDPRWQERPLACVVPAPGRAPELDSLREHLLGHGFARWQLPERMELLTAIPRTGVGKFDKKTLRASLEEKGPPR</sequence>
<keyword evidence="8" id="KW-1185">Reference proteome</keyword>
<evidence type="ECO:0000256" key="2">
    <source>
        <dbReference type="ARBA" id="ARBA00022598"/>
    </source>
</evidence>
<dbReference type="InterPro" id="IPR045851">
    <property type="entry name" value="AMP-bd_C_sf"/>
</dbReference>
<dbReference type="EMBL" id="JACHGT010000018">
    <property type="protein sequence ID" value="MBB6038769.1"/>
    <property type="molecule type" value="Genomic_DNA"/>
</dbReference>
<evidence type="ECO:0000313" key="8">
    <source>
        <dbReference type="Proteomes" id="UP000548476"/>
    </source>
</evidence>
<dbReference type="Gene3D" id="3.30.300.30">
    <property type="match status" value="1"/>
</dbReference>
<dbReference type="InterPro" id="IPR000873">
    <property type="entry name" value="AMP-dep_synth/lig_dom"/>
</dbReference>
<dbReference type="Gene3D" id="3.40.50.12780">
    <property type="entry name" value="N-terminal domain of ligase-like"/>
    <property type="match status" value="1"/>
</dbReference>
<evidence type="ECO:0000256" key="3">
    <source>
        <dbReference type="ARBA" id="ARBA00022832"/>
    </source>
</evidence>
<organism evidence="7 8">
    <name type="scientific">Phytomonospora endophytica</name>
    <dbReference type="NCBI Taxonomy" id="714109"/>
    <lineage>
        <taxon>Bacteria</taxon>
        <taxon>Bacillati</taxon>
        <taxon>Actinomycetota</taxon>
        <taxon>Actinomycetes</taxon>
        <taxon>Micromonosporales</taxon>
        <taxon>Micromonosporaceae</taxon>
        <taxon>Phytomonospora</taxon>
    </lineage>
</organism>
<protein>
    <submittedName>
        <fullName evidence="7">Fatty-acyl-CoA synthase</fullName>
        <ecNumber evidence="7">6.2.1.-</ecNumber>
    </submittedName>
</protein>
<dbReference type="GO" id="GO:0016874">
    <property type="term" value="F:ligase activity"/>
    <property type="evidence" value="ECO:0007669"/>
    <property type="project" value="UniProtKB-KW"/>
</dbReference>